<dbReference type="SMART" id="SM00385">
    <property type="entry name" value="CYCLIN"/>
    <property type="match status" value="2"/>
</dbReference>
<dbReference type="eggNOG" id="KOG0834">
    <property type="taxonomic scope" value="Eukaryota"/>
</dbReference>
<sequence>MAAVNSVSSDERWYFTKEQLQNSPSRRMGMDAERELSYRQQAATLIQDMGQRLSVSQLTINTSIVYMHRFYMCHPFQKFHRHAMAPCCLFLSAKVEEQPRKLEHVIRVAHACLHRDGPPLNPESEEYLQQAQDLIENESILLQTLGFEVTVHHPHTYVVKGIQLVRASKDLGQASYFMATNSLHLTTLCLQFKPPVVACACIHLACKWCNYEIPQSSDHKYWWQYINPTVTKKLLDEIAQEFVNIMEKCPSRLKK</sequence>
<dbReference type="GO" id="GO:0005634">
    <property type="term" value="C:nucleus"/>
    <property type="evidence" value="ECO:0000318"/>
    <property type="project" value="GO_Central"/>
</dbReference>
<keyword evidence="4" id="KW-0597">Phosphoprotein</keyword>
<dbReference type="GO" id="GO:0051301">
    <property type="term" value="P:cell division"/>
    <property type="evidence" value="ECO:0007669"/>
    <property type="project" value="UniProtKB-KW"/>
</dbReference>
<dbReference type="InterPro" id="IPR036915">
    <property type="entry name" value="Cyclin-like_sf"/>
</dbReference>
<dbReference type="CDD" id="cd20538">
    <property type="entry name" value="CYCLIN_CCNT_rpt1"/>
    <property type="match status" value="1"/>
</dbReference>
<evidence type="ECO:0000256" key="1">
    <source>
        <dbReference type="ARBA" id="ARBA00004123"/>
    </source>
</evidence>
<dbReference type="Pfam" id="PF00134">
    <property type="entry name" value="Cyclin_N"/>
    <property type="match status" value="1"/>
</dbReference>
<dbReference type="PANTHER" id="PTHR10026">
    <property type="entry name" value="CYCLIN"/>
    <property type="match status" value="1"/>
</dbReference>
<evidence type="ECO:0000256" key="10">
    <source>
        <dbReference type="ARBA" id="ARBA00023242"/>
    </source>
</evidence>
<proteinExistence type="inferred from homology"/>
<organism evidence="14 15">
    <name type="scientific">Nematostella vectensis</name>
    <name type="common">Starlet sea anemone</name>
    <dbReference type="NCBI Taxonomy" id="45351"/>
    <lineage>
        <taxon>Eukaryota</taxon>
        <taxon>Metazoa</taxon>
        <taxon>Cnidaria</taxon>
        <taxon>Anthozoa</taxon>
        <taxon>Hexacorallia</taxon>
        <taxon>Actiniaria</taxon>
        <taxon>Edwardsiidae</taxon>
        <taxon>Nematostella</taxon>
    </lineage>
</organism>
<keyword evidence="15" id="KW-1185">Reference proteome</keyword>
<dbReference type="InterPro" id="IPR006671">
    <property type="entry name" value="Cyclin_N"/>
</dbReference>
<accession>A7S058</accession>
<dbReference type="Pfam" id="PF21797">
    <property type="entry name" value="CycT2-like_C"/>
    <property type="match status" value="1"/>
</dbReference>
<keyword evidence="8 12" id="KW-0195">Cyclin</keyword>
<feature type="non-terminal residue" evidence="14">
    <location>
        <position position="255"/>
    </location>
</feature>
<dbReference type="GO" id="GO:0061575">
    <property type="term" value="F:cyclin-dependent protein serine/threonine kinase activator activity"/>
    <property type="evidence" value="ECO:0000318"/>
    <property type="project" value="GO_Central"/>
</dbReference>
<feature type="domain" description="Cyclin-like" evidence="13">
    <location>
        <begin position="162"/>
        <end position="240"/>
    </location>
</feature>
<dbReference type="AlphaFoldDB" id="A7S058"/>
<dbReference type="GO" id="GO:0045944">
    <property type="term" value="P:positive regulation of transcription by RNA polymerase II"/>
    <property type="evidence" value="ECO:0000318"/>
    <property type="project" value="GO_Central"/>
</dbReference>
<dbReference type="GO" id="GO:0008024">
    <property type="term" value="C:cyclin/CDK positive transcription elongation factor complex"/>
    <property type="evidence" value="ECO:0000318"/>
    <property type="project" value="GO_Central"/>
</dbReference>
<evidence type="ECO:0000256" key="11">
    <source>
        <dbReference type="ARBA" id="ARBA00023306"/>
    </source>
</evidence>
<dbReference type="InterPro" id="IPR013763">
    <property type="entry name" value="Cyclin-like_dom"/>
</dbReference>
<dbReference type="InParanoid" id="A7S058"/>
<dbReference type="GO" id="GO:0032786">
    <property type="term" value="P:positive regulation of DNA-templated transcription, elongation"/>
    <property type="evidence" value="ECO:0000318"/>
    <property type="project" value="GO_Central"/>
</dbReference>
<dbReference type="FunFam" id="1.10.472.10:FF:000009">
    <property type="entry name" value="cyclin-T2 isoform X1"/>
    <property type="match status" value="1"/>
</dbReference>
<dbReference type="PhylomeDB" id="A7S058"/>
<evidence type="ECO:0000259" key="13">
    <source>
        <dbReference type="SMART" id="SM00385"/>
    </source>
</evidence>
<comment type="subcellular location">
    <subcellularLocation>
        <location evidence="1">Nucleus</location>
    </subcellularLocation>
</comment>
<keyword evidence="9" id="KW-0804">Transcription</keyword>
<keyword evidence="7" id="KW-0805">Transcription regulation</keyword>
<dbReference type="InterPro" id="IPR043198">
    <property type="entry name" value="Cyclin/Ssn8"/>
</dbReference>
<keyword evidence="11" id="KW-0131">Cell cycle</keyword>
<keyword evidence="10" id="KW-0539">Nucleus</keyword>
<keyword evidence="3" id="KW-1017">Isopeptide bond</keyword>
<protein>
    <recommendedName>
        <fullName evidence="13">Cyclin-like domain-containing protein</fullName>
    </recommendedName>
</protein>
<feature type="domain" description="Cyclin-like" evidence="13">
    <location>
        <begin position="44"/>
        <end position="143"/>
    </location>
</feature>
<dbReference type="Proteomes" id="UP000001593">
    <property type="component" value="Unassembled WGS sequence"/>
</dbReference>
<keyword evidence="5" id="KW-0132">Cell division</keyword>
<dbReference type="FunFam" id="1.10.472.10:FF:000004">
    <property type="entry name" value="Cyclin T2"/>
    <property type="match status" value="1"/>
</dbReference>
<dbReference type="EMBL" id="DS469559">
    <property type="protein sequence ID" value="EDO42905.1"/>
    <property type="molecule type" value="Genomic_DNA"/>
</dbReference>
<keyword evidence="6" id="KW-0832">Ubl conjugation</keyword>
<evidence type="ECO:0000256" key="2">
    <source>
        <dbReference type="ARBA" id="ARBA00008638"/>
    </source>
</evidence>
<dbReference type="OrthoDB" id="25002at2759"/>
<evidence type="ECO:0000256" key="12">
    <source>
        <dbReference type="RuleBase" id="RU000383"/>
    </source>
</evidence>
<evidence type="ECO:0000313" key="14">
    <source>
        <dbReference type="EMBL" id="EDO42905.1"/>
    </source>
</evidence>
<gene>
    <name evidence="14" type="ORF">NEMVEDRAFT_v1g99661</name>
</gene>
<comment type="similarity">
    <text evidence="2">Belongs to the cyclin family. Cyclin C subfamily.</text>
</comment>
<name>A7S058_NEMVE</name>
<evidence type="ECO:0000256" key="9">
    <source>
        <dbReference type="ARBA" id="ARBA00023163"/>
    </source>
</evidence>
<dbReference type="SUPFAM" id="SSF47954">
    <property type="entry name" value="Cyclin-like"/>
    <property type="match status" value="2"/>
</dbReference>
<dbReference type="STRING" id="45351.A7S058"/>
<evidence type="ECO:0000256" key="8">
    <source>
        <dbReference type="ARBA" id="ARBA00023127"/>
    </source>
</evidence>
<dbReference type="KEGG" id="nve:5514810"/>
<evidence type="ECO:0000313" key="15">
    <source>
        <dbReference type="Proteomes" id="UP000001593"/>
    </source>
</evidence>
<evidence type="ECO:0000256" key="6">
    <source>
        <dbReference type="ARBA" id="ARBA00022843"/>
    </source>
</evidence>
<dbReference type="Gene3D" id="1.10.472.10">
    <property type="entry name" value="Cyclin-like"/>
    <property type="match status" value="2"/>
</dbReference>
<evidence type="ECO:0000256" key="7">
    <source>
        <dbReference type="ARBA" id="ARBA00023015"/>
    </source>
</evidence>
<evidence type="ECO:0000256" key="3">
    <source>
        <dbReference type="ARBA" id="ARBA00022499"/>
    </source>
</evidence>
<dbReference type="PIRSF" id="PIRSF036580">
    <property type="entry name" value="Cyclin_L"/>
    <property type="match status" value="1"/>
</dbReference>
<evidence type="ECO:0000256" key="5">
    <source>
        <dbReference type="ARBA" id="ARBA00022618"/>
    </source>
</evidence>
<dbReference type="HOGENOM" id="CLU_022000_4_1_1"/>
<evidence type="ECO:0000256" key="4">
    <source>
        <dbReference type="ARBA" id="ARBA00022553"/>
    </source>
</evidence>
<dbReference type="OMA" id="WIASNIE"/>
<reference evidence="14 15" key="1">
    <citation type="journal article" date="2007" name="Science">
        <title>Sea anemone genome reveals ancestral eumetazoan gene repertoire and genomic organization.</title>
        <authorList>
            <person name="Putnam N.H."/>
            <person name="Srivastava M."/>
            <person name="Hellsten U."/>
            <person name="Dirks B."/>
            <person name="Chapman J."/>
            <person name="Salamov A."/>
            <person name="Terry A."/>
            <person name="Shapiro H."/>
            <person name="Lindquist E."/>
            <person name="Kapitonov V.V."/>
            <person name="Jurka J."/>
            <person name="Genikhovich G."/>
            <person name="Grigoriev I.V."/>
            <person name="Lucas S.M."/>
            <person name="Steele R.E."/>
            <person name="Finnerty J.R."/>
            <person name="Technau U."/>
            <person name="Martindale M.Q."/>
            <person name="Rokhsar D.S."/>
        </authorList>
    </citation>
    <scope>NUCLEOTIDE SEQUENCE [LARGE SCALE GENOMIC DNA]</scope>
    <source>
        <strain evidence="15">CH2 X CH6</strain>
    </source>
</reference>